<feature type="domain" description="Glycosyltransferase 2-like" evidence="2">
    <location>
        <begin position="51"/>
        <end position="108"/>
    </location>
</feature>
<sequence length="133" mass="15018">MGADPGVGQVAEEVSQQRTRDGEQAPSQRSLWSRESSKRASRATNRPPTLSVIVPCCNIESYVPETVTSLVNNERDDFEFIFVEDRSSKDKTYEALLTLTKRLKNSRVYLVNAIGRFAKLREVWGTYVPSDAF</sequence>
<dbReference type="Pfam" id="PF00535">
    <property type="entry name" value="Glycos_transf_2"/>
    <property type="match status" value="1"/>
</dbReference>
<dbReference type="SUPFAM" id="SSF53448">
    <property type="entry name" value="Nucleotide-diphospho-sugar transferases"/>
    <property type="match status" value="1"/>
</dbReference>
<organism evidence="3 4">
    <name type="scientific">Streptomyces dysideae</name>
    <dbReference type="NCBI Taxonomy" id="909626"/>
    <lineage>
        <taxon>Bacteria</taxon>
        <taxon>Bacillati</taxon>
        <taxon>Actinomycetota</taxon>
        <taxon>Actinomycetes</taxon>
        <taxon>Kitasatosporales</taxon>
        <taxon>Streptomycetaceae</taxon>
        <taxon>Streptomyces</taxon>
    </lineage>
</organism>
<dbReference type="Proteomes" id="UP000053260">
    <property type="component" value="Unassembled WGS sequence"/>
</dbReference>
<protein>
    <recommendedName>
        <fullName evidence="2">Glycosyltransferase 2-like domain-containing protein</fullName>
    </recommendedName>
</protein>
<name>A0A117S1Q1_9ACTN</name>
<reference evidence="3 4" key="1">
    <citation type="submission" date="2015-10" db="EMBL/GenBank/DDBJ databases">
        <title>Draft genome sequence of Streptomyces sp. RV15, isolated from a marine sponge.</title>
        <authorList>
            <person name="Ruckert C."/>
            <person name="Abdelmohsen U.R."/>
            <person name="Winkler A."/>
            <person name="Hentschel U."/>
            <person name="Kalinowski J."/>
            <person name="Kampfer P."/>
            <person name="Glaeser S."/>
        </authorList>
    </citation>
    <scope>NUCLEOTIDE SEQUENCE [LARGE SCALE GENOMIC DNA]</scope>
    <source>
        <strain evidence="3 4">RV15</strain>
    </source>
</reference>
<evidence type="ECO:0000313" key="4">
    <source>
        <dbReference type="Proteomes" id="UP000053260"/>
    </source>
</evidence>
<dbReference type="CDD" id="cd00761">
    <property type="entry name" value="Glyco_tranf_GTA_type"/>
    <property type="match status" value="1"/>
</dbReference>
<evidence type="ECO:0000256" key="1">
    <source>
        <dbReference type="SAM" id="MobiDB-lite"/>
    </source>
</evidence>
<dbReference type="AlphaFoldDB" id="A0A117S1Q1"/>
<accession>A0A117S1Q1</accession>
<evidence type="ECO:0000313" key="3">
    <source>
        <dbReference type="EMBL" id="KUO21662.1"/>
    </source>
</evidence>
<keyword evidence="4" id="KW-1185">Reference proteome</keyword>
<dbReference type="InterPro" id="IPR001173">
    <property type="entry name" value="Glyco_trans_2-like"/>
</dbReference>
<feature type="compositionally biased region" description="Polar residues" evidence="1">
    <location>
        <begin position="25"/>
        <end position="34"/>
    </location>
</feature>
<gene>
    <name evidence="3" type="ORF">AQJ91_07745</name>
</gene>
<dbReference type="EMBL" id="LMXB01000022">
    <property type="protein sequence ID" value="KUO21662.1"/>
    <property type="molecule type" value="Genomic_DNA"/>
</dbReference>
<feature type="region of interest" description="Disordered" evidence="1">
    <location>
        <begin position="1"/>
        <end position="48"/>
    </location>
</feature>
<proteinExistence type="predicted"/>
<evidence type="ECO:0000259" key="2">
    <source>
        <dbReference type="Pfam" id="PF00535"/>
    </source>
</evidence>
<dbReference type="STRING" id="909626.AQJ91_07745"/>
<dbReference type="InterPro" id="IPR029044">
    <property type="entry name" value="Nucleotide-diphossugar_trans"/>
</dbReference>
<comment type="caution">
    <text evidence="3">The sequence shown here is derived from an EMBL/GenBank/DDBJ whole genome shotgun (WGS) entry which is preliminary data.</text>
</comment>
<dbReference type="Gene3D" id="3.90.550.10">
    <property type="entry name" value="Spore Coat Polysaccharide Biosynthesis Protein SpsA, Chain A"/>
    <property type="match status" value="1"/>
</dbReference>